<dbReference type="AlphaFoldDB" id="A0AAC9JGT3"/>
<protein>
    <submittedName>
        <fullName evidence="1">Uncharacterized protein</fullName>
    </submittedName>
</protein>
<evidence type="ECO:0000313" key="2">
    <source>
        <dbReference type="Proteomes" id="UP000182101"/>
    </source>
</evidence>
<organism evidence="1 2">
    <name type="scientific">Alteromonas mediterranea</name>
    <dbReference type="NCBI Taxonomy" id="314275"/>
    <lineage>
        <taxon>Bacteria</taxon>
        <taxon>Pseudomonadati</taxon>
        <taxon>Pseudomonadota</taxon>
        <taxon>Gammaproteobacteria</taxon>
        <taxon>Alteromonadales</taxon>
        <taxon>Alteromonadaceae</taxon>
        <taxon>Alteromonas/Salinimonas group</taxon>
        <taxon>Alteromonas</taxon>
    </lineage>
</organism>
<accession>A0AAC9JGT3</accession>
<reference evidence="1 2" key="1">
    <citation type="submission" date="2016-11" db="EMBL/GenBank/DDBJ databases">
        <title>Networking in microbes: conjugative elements and plasmids in the genus Alteromonas.</title>
        <authorList>
            <person name="Lopez-Perez M."/>
            <person name="Ramon-Marco N."/>
            <person name="Rodriguez-Valera F."/>
        </authorList>
    </citation>
    <scope>NUCLEOTIDE SEQUENCE [LARGE SCALE GENOMIC DNA]</scope>
    <source>
        <strain evidence="1 2">CP48</strain>
        <plasmid evidence="2">pamcp48-600</plasmid>
    </source>
</reference>
<proteinExistence type="predicted"/>
<dbReference type="Proteomes" id="UP000182101">
    <property type="component" value="Plasmid pAMCP48-600"/>
</dbReference>
<sequence>MEYSKQEYSVTRWVLADKVKEIESKVSQWQKKAQQLGLEEPRIRFTGSEKIVQLPVYDLADKGDSSCPTIGIADIPHVPALKKEVVFSGEIPKLDGYDLLAKIEHSRNDNGAYENLVFTPNKETESSLHLQNKNFHICTPDCNHCDYNRDRKTTYIVENKETNEVLQVGSTCVDDFFGKKTLKQIMASFDAYAFFFNSEEWDEMDVSYARNYNELKHAPIAMLLELADFYTVHQGFVRSGELNATKDCMLAALSMDKGEPSKALNIVRRGVSNVDGEYIPSEQVANIIEWAKTIENAEGNNYISNVQAICGRPFADIQQRGLLGLIASIPTAYQRYQATRKKVNDNSPSLNEPFGVEKERGPLKLNFLKSAQKAVGPHNYTTYSFKDDYGRSFSWRASGSSSEMKAIRPGDTVVMDATIKGHSYFQPNKTHYTYLKICKNIVKVPADSPIPDFSAGVKKRAFKETFSFTPSYLDENGDNLGAGFMLVGRTWRENNKIRNIKDVIPLNYTENYEAHLVSLLMTTGVNRDPSDPYKEKKDKKFLAAAREAMRPYIEMPKPANNILYLVEGAYPPLFSENPYAEGPLYGSVNDKARSMPRFFLNEEEAVSHGRKLPAGRLLKIQVPNWNPEVVPTSLLLSSEADVVKFKQQAKVDNNALVLMDEAGLIKRIEPLGMGSHWLGEGYNILRMQAVHSEPNDSISSQSPRRLHGRKFATISGLENDHDLSKALKSHISEFWADFDSVGDGIVYDIYSQGKMKGSLDARKTSASLQFLTSDIPMEAGKGRFLAVTDAVSQYYLSLLGADNISFHLVTPNTTSNPFQASETIEIPEPSSISVPELLDTIKEKIFQREKEQKLGLQGIKRPSF</sequence>
<geneLocation type="plasmid" evidence="2">
    <name>pamcp48-600</name>
</geneLocation>
<dbReference type="EMBL" id="CP018025">
    <property type="protein sequence ID" value="APD92315.1"/>
    <property type="molecule type" value="Genomic_DNA"/>
</dbReference>
<keyword evidence="1" id="KW-0614">Plasmid</keyword>
<dbReference type="RefSeq" id="WP_071960929.1">
    <property type="nucleotide sequence ID" value="NZ_CP018025.1"/>
</dbReference>
<evidence type="ECO:0000313" key="1">
    <source>
        <dbReference type="EMBL" id="APD92315.1"/>
    </source>
</evidence>
<gene>
    <name evidence="1" type="ORF">BM524_20630</name>
</gene>
<name>A0AAC9JGT3_9ALTE</name>